<evidence type="ECO:0000256" key="4">
    <source>
        <dbReference type="ARBA" id="ARBA00022884"/>
    </source>
</evidence>
<dbReference type="Pfam" id="PF01195">
    <property type="entry name" value="Pept_tRNA_hydro"/>
    <property type="match status" value="1"/>
</dbReference>
<evidence type="ECO:0000256" key="3">
    <source>
        <dbReference type="ARBA" id="ARBA00022801"/>
    </source>
</evidence>
<dbReference type="GO" id="GO:0072344">
    <property type="term" value="P:rescue of stalled ribosome"/>
    <property type="evidence" value="ECO:0007669"/>
    <property type="project" value="UniProtKB-UniRule"/>
</dbReference>
<evidence type="ECO:0000256" key="7">
    <source>
        <dbReference type="HAMAP-Rule" id="MF_00083"/>
    </source>
</evidence>
<dbReference type="Proteomes" id="UP000178098">
    <property type="component" value="Unassembled WGS sequence"/>
</dbReference>
<protein>
    <recommendedName>
        <fullName evidence="6 7">Peptidyl-tRNA hydrolase</fullName>
        <shortName evidence="7">Pth</shortName>
        <ecNumber evidence="1 7">3.1.1.29</ecNumber>
    </recommendedName>
</protein>
<dbReference type="PROSITE" id="PS01195">
    <property type="entry name" value="PEPT_TRNA_HYDROL_1"/>
    <property type="match status" value="1"/>
</dbReference>
<evidence type="ECO:0000256" key="8">
    <source>
        <dbReference type="RuleBase" id="RU000673"/>
    </source>
</evidence>
<comment type="similarity">
    <text evidence="5 7 9">Belongs to the PTH family.</text>
</comment>
<feature type="binding site" evidence="7">
    <location>
        <position position="14"/>
    </location>
    <ligand>
        <name>tRNA</name>
        <dbReference type="ChEBI" id="CHEBI:17843"/>
    </ligand>
</feature>
<dbReference type="SUPFAM" id="SSF53178">
    <property type="entry name" value="Peptidyl-tRNA hydrolase-like"/>
    <property type="match status" value="1"/>
</dbReference>
<dbReference type="InterPro" id="IPR001328">
    <property type="entry name" value="Pept_tRNA_hydro"/>
</dbReference>
<name>A0A1F7HFY7_9BACT</name>
<dbReference type="InterPro" id="IPR036416">
    <property type="entry name" value="Pept_tRNA_hydro_sf"/>
</dbReference>
<dbReference type="GO" id="GO:0004045">
    <property type="term" value="F:peptidyl-tRNA hydrolase activity"/>
    <property type="evidence" value="ECO:0007669"/>
    <property type="project" value="UniProtKB-UniRule"/>
</dbReference>
<dbReference type="AlphaFoldDB" id="A0A1F7HFY7"/>
<dbReference type="GO" id="GO:0006515">
    <property type="term" value="P:protein quality control for misfolded or incompletely synthesized proteins"/>
    <property type="evidence" value="ECO:0007669"/>
    <property type="project" value="UniProtKB-UniRule"/>
</dbReference>
<keyword evidence="2 7" id="KW-0820">tRNA-binding</keyword>
<organism evidence="10 11">
    <name type="scientific">Candidatus Roizmanbacteria bacterium RIFCSPHIGHO2_02_FULL_43_11</name>
    <dbReference type="NCBI Taxonomy" id="1802043"/>
    <lineage>
        <taxon>Bacteria</taxon>
        <taxon>Candidatus Roizmaniibacteriota</taxon>
    </lineage>
</organism>
<accession>A0A1F7HFY7</accession>
<evidence type="ECO:0000256" key="2">
    <source>
        <dbReference type="ARBA" id="ARBA00022555"/>
    </source>
</evidence>
<gene>
    <name evidence="7" type="primary">pth</name>
    <name evidence="10" type="ORF">A3D08_00730</name>
</gene>
<proteinExistence type="inferred from homology"/>
<evidence type="ECO:0000256" key="6">
    <source>
        <dbReference type="ARBA" id="ARBA00050038"/>
    </source>
</evidence>
<dbReference type="Gene3D" id="3.40.50.1470">
    <property type="entry name" value="Peptidyl-tRNA hydrolase"/>
    <property type="match status" value="1"/>
</dbReference>
<comment type="function">
    <text evidence="7">Catalyzes the release of premature peptidyl moieties from peptidyl-tRNA molecules trapped in stalled 50S ribosomal subunits, and thus maintains levels of free tRNAs and 50S ribosomes.</text>
</comment>
<dbReference type="EC" id="3.1.1.29" evidence="1 7"/>
<feature type="binding site" evidence="7">
    <location>
        <position position="66"/>
    </location>
    <ligand>
        <name>tRNA</name>
        <dbReference type="ChEBI" id="CHEBI:17843"/>
    </ligand>
</feature>
<dbReference type="EMBL" id="MFZT01000038">
    <property type="protein sequence ID" value="OGK29856.1"/>
    <property type="molecule type" value="Genomic_DNA"/>
</dbReference>
<evidence type="ECO:0000313" key="11">
    <source>
        <dbReference type="Proteomes" id="UP000178098"/>
    </source>
</evidence>
<comment type="subcellular location">
    <subcellularLocation>
        <location evidence="7">Cytoplasm</location>
    </subcellularLocation>
</comment>
<keyword evidence="3 7" id="KW-0378">Hydrolase</keyword>
<comment type="subunit">
    <text evidence="7">Monomer.</text>
</comment>
<dbReference type="GO" id="GO:0000049">
    <property type="term" value="F:tRNA binding"/>
    <property type="evidence" value="ECO:0007669"/>
    <property type="project" value="UniProtKB-UniRule"/>
</dbReference>
<dbReference type="CDD" id="cd00462">
    <property type="entry name" value="PTH"/>
    <property type="match status" value="1"/>
</dbReference>
<comment type="catalytic activity">
    <reaction evidence="7 8">
        <text>an N-acyl-L-alpha-aminoacyl-tRNA + H2O = an N-acyl-L-amino acid + a tRNA + H(+)</text>
        <dbReference type="Rhea" id="RHEA:54448"/>
        <dbReference type="Rhea" id="RHEA-COMP:10123"/>
        <dbReference type="Rhea" id="RHEA-COMP:13883"/>
        <dbReference type="ChEBI" id="CHEBI:15377"/>
        <dbReference type="ChEBI" id="CHEBI:15378"/>
        <dbReference type="ChEBI" id="CHEBI:59874"/>
        <dbReference type="ChEBI" id="CHEBI:78442"/>
        <dbReference type="ChEBI" id="CHEBI:138191"/>
        <dbReference type="EC" id="3.1.1.29"/>
    </reaction>
</comment>
<feature type="site" description="Discriminates between blocked and unblocked aminoacyl-tRNA" evidence="7">
    <location>
        <position position="9"/>
    </location>
</feature>
<dbReference type="PANTHER" id="PTHR17224:SF1">
    <property type="entry name" value="PEPTIDYL-TRNA HYDROLASE"/>
    <property type="match status" value="1"/>
</dbReference>
<feature type="site" description="Stabilizes the basic form of H active site to accept a proton" evidence="7">
    <location>
        <position position="93"/>
    </location>
</feature>
<dbReference type="InterPro" id="IPR018171">
    <property type="entry name" value="Pept_tRNA_hydro_CS"/>
</dbReference>
<keyword evidence="7" id="KW-0963">Cytoplasm</keyword>
<sequence length="177" mass="20588">MKLFIGLGNPGTEYSRTRHNVGFMFIDFLATHYSAKPFQYNKKLLSQTTETVINDHKIILAKPQTYMNESGRAVFVLINFYKIKQEDIIVFHDDLDIKLGTFKIQKGKGPRVHNGIQSIEKALTSTNFWRGRIGIEHRDGPEKISGKEYVLQMLSDEERARLDFERYISEIEVLFQK</sequence>
<evidence type="ECO:0000256" key="5">
    <source>
        <dbReference type="ARBA" id="ARBA00038063"/>
    </source>
</evidence>
<feature type="binding site" evidence="7">
    <location>
        <position position="114"/>
    </location>
    <ligand>
        <name>tRNA</name>
        <dbReference type="ChEBI" id="CHEBI:17843"/>
    </ligand>
</feature>
<keyword evidence="4 7" id="KW-0694">RNA-binding</keyword>
<evidence type="ECO:0000313" key="10">
    <source>
        <dbReference type="EMBL" id="OGK29856.1"/>
    </source>
</evidence>
<feature type="active site" description="Proton acceptor" evidence="7">
    <location>
        <position position="19"/>
    </location>
</feature>
<feature type="binding site" evidence="7">
    <location>
        <position position="68"/>
    </location>
    <ligand>
        <name>tRNA</name>
        <dbReference type="ChEBI" id="CHEBI:17843"/>
    </ligand>
</feature>
<comment type="caution">
    <text evidence="10">The sequence shown here is derived from an EMBL/GenBank/DDBJ whole genome shotgun (WGS) entry which is preliminary data.</text>
</comment>
<evidence type="ECO:0000256" key="1">
    <source>
        <dbReference type="ARBA" id="ARBA00013260"/>
    </source>
</evidence>
<dbReference type="PANTHER" id="PTHR17224">
    <property type="entry name" value="PEPTIDYL-TRNA HYDROLASE"/>
    <property type="match status" value="1"/>
</dbReference>
<evidence type="ECO:0000256" key="9">
    <source>
        <dbReference type="RuleBase" id="RU004320"/>
    </source>
</evidence>
<reference evidence="10 11" key="1">
    <citation type="journal article" date="2016" name="Nat. Commun.">
        <title>Thousands of microbial genomes shed light on interconnected biogeochemical processes in an aquifer system.</title>
        <authorList>
            <person name="Anantharaman K."/>
            <person name="Brown C.T."/>
            <person name="Hug L.A."/>
            <person name="Sharon I."/>
            <person name="Castelle C.J."/>
            <person name="Probst A.J."/>
            <person name="Thomas B.C."/>
            <person name="Singh A."/>
            <person name="Wilkins M.J."/>
            <person name="Karaoz U."/>
            <person name="Brodie E.L."/>
            <person name="Williams K.H."/>
            <person name="Hubbard S.S."/>
            <person name="Banfield J.F."/>
        </authorList>
    </citation>
    <scope>NUCLEOTIDE SEQUENCE [LARGE SCALE GENOMIC DNA]</scope>
</reference>
<dbReference type="HAMAP" id="MF_00083">
    <property type="entry name" value="Pept_tRNA_hydro_bact"/>
    <property type="match status" value="1"/>
</dbReference>
<comment type="function">
    <text evidence="7">Hydrolyzes ribosome-free peptidyl-tRNAs (with 1 or more amino acids incorporated), which drop off the ribosome during protein synthesis, or as a result of ribosome stalling.</text>
</comment>
<dbReference type="NCBIfam" id="TIGR00447">
    <property type="entry name" value="pth"/>
    <property type="match status" value="1"/>
</dbReference>
<dbReference type="GO" id="GO:0005737">
    <property type="term" value="C:cytoplasm"/>
    <property type="evidence" value="ECO:0007669"/>
    <property type="project" value="UniProtKB-SubCell"/>
</dbReference>